<dbReference type="InterPro" id="IPR036514">
    <property type="entry name" value="SGNH_hydro_sf"/>
</dbReference>
<dbReference type="Gene3D" id="3.40.50.1110">
    <property type="entry name" value="SGNH hydrolase"/>
    <property type="match status" value="1"/>
</dbReference>
<dbReference type="Proteomes" id="UP000033651">
    <property type="component" value="Unassembled WGS sequence"/>
</dbReference>
<dbReference type="EMBL" id="JZRB01000014">
    <property type="protein sequence ID" value="KJV35721.1"/>
    <property type="molecule type" value="Genomic_DNA"/>
</dbReference>
<name>A0A0F3KX43_9GAMM</name>
<evidence type="ECO:0000313" key="1">
    <source>
        <dbReference type="EMBL" id="KJV35721.1"/>
    </source>
</evidence>
<dbReference type="AlphaFoldDB" id="A0A0F3KX43"/>
<dbReference type="SUPFAM" id="SSF52266">
    <property type="entry name" value="SGNH hydrolase"/>
    <property type="match status" value="1"/>
</dbReference>
<sequence>MFHGQSNAVGTGGRPALTLQEIYANVTFNGGVRPGTDPAAMASFAPLVEYDGGHGTGGEVGTNACADGLVEYTAALTGVPFLAQYSRYSAFTGAEGGRPIGYFSSALAANNLSGYQGWKDNQIRLQYMVALMRAEAATSGGNIGWLATTWQQGEADSTGLSETRKTYASKLKALEAAHWTKLCQVMLPEQAWRPLWLVGQVCSHNSYGATSMAFCNPFIALAQRDACLASTYMRMANPQYMFDYFDESAQKQPMLHLTNESHRWQGRYFARAIFQLIQDRQAGLPMRNPALDMVSATITSPRTINVVFNVPAGILVLDGSWVAFTRNYGLDIRDVNNAIVPASATDNNLIAGVMVIAANTLQIVLKADLPATAAKLSLGWGDPAEPAGKAGRLAGPRSNIRDTAGDIDLYVASDHSLRPMHNYALVGDVALTRGVV</sequence>
<proteinExistence type="predicted"/>
<reference evidence="1 2" key="1">
    <citation type="submission" date="2015-03" db="EMBL/GenBank/DDBJ databases">
        <title>Draft genome sequence of Luteibacter yeojuensis strain SU11.</title>
        <authorList>
            <person name="Sulaiman J."/>
            <person name="Priya K."/>
            <person name="Chan K.-G."/>
        </authorList>
    </citation>
    <scope>NUCLEOTIDE SEQUENCE [LARGE SCALE GENOMIC DNA]</scope>
    <source>
        <strain evidence="1 2">SU11</strain>
    </source>
</reference>
<comment type="caution">
    <text evidence="1">The sequence shown here is derived from an EMBL/GenBank/DDBJ whole genome shotgun (WGS) entry which is preliminary data.</text>
</comment>
<protein>
    <recommendedName>
        <fullName evidence="3">Sialate O-acetylesterase domain-containing protein</fullName>
    </recommendedName>
</protein>
<gene>
    <name evidence="1" type="ORF">VI08_06910</name>
</gene>
<evidence type="ECO:0000313" key="2">
    <source>
        <dbReference type="Proteomes" id="UP000033651"/>
    </source>
</evidence>
<accession>A0A0F3KX43</accession>
<dbReference type="GO" id="GO:0016788">
    <property type="term" value="F:hydrolase activity, acting on ester bonds"/>
    <property type="evidence" value="ECO:0007669"/>
    <property type="project" value="UniProtKB-ARBA"/>
</dbReference>
<evidence type="ECO:0008006" key="3">
    <source>
        <dbReference type="Google" id="ProtNLM"/>
    </source>
</evidence>
<keyword evidence="2" id="KW-1185">Reference proteome</keyword>
<dbReference type="PATRIC" id="fig|345309.4.peg.585"/>
<organism evidence="1 2">
    <name type="scientific">Luteibacter yeojuensis</name>
    <dbReference type="NCBI Taxonomy" id="345309"/>
    <lineage>
        <taxon>Bacteria</taxon>
        <taxon>Pseudomonadati</taxon>
        <taxon>Pseudomonadota</taxon>
        <taxon>Gammaproteobacteria</taxon>
        <taxon>Lysobacterales</taxon>
        <taxon>Rhodanobacteraceae</taxon>
        <taxon>Luteibacter</taxon>
    </lineage>
</organism>